<dbReference type="InterPro" id="IPR015421">
    <property type="entry name" value="PyrdxlP-dep_Trfase_major"/>
</dbReference>
<evidence type="ECO:0000256" key="1">
    <source>
        <dbReference type="ARBA" id="ARBA00001933"/>
    </source>
</evidence>
<dbReference type="Proteomes" id="UP001055167">
    <property type="component" value="Unassembled WGS sequence"/>
</dbReference>
<dbReference type="RefSeq" id="WP_128562712.1">
    <property type="nucleotide sequence ID" value="NZ_BPQH01000003.1"/>
</dbReference>
<organism evidence="6 7">
    <name type="scientific">Methylobacterium crusticola</name>
    <dbReference type="NCBI Taxonomy" id="1697972"/>
    <lineage>
        <taxon>Bacteria</taxon>
        <taxon>Pseudomonadati</taxon>
        <taxon>Pseudomonadota</taxon>
        <taxon>Alphaproteobacteria</taxon>
        <taxon>Hyphomicrobiales</taxon>
        <taxon>Methylobacteriaceae</taxon>
        <taxon>Methylobacterium</taxon>
    </lineage>
</organism>
<keyword evidence="7" id="KW-1185">Reference proteome</keyword>
<dbReference type="InterPro" id="IPR005814">
    <property type="entry name" value="Aminotrans_3"/>
</dbReference>
<reference evidence="6" key="1">
    <citation type="journal article" date="2021" name="Front. Microbiol.">
        <title>Comprehensive Comparative Genomics and Phenotyping of Methylobacterium Species.</title>
        <authorList>
            <person name="Alessa O."/>
            <person name="Ogura Y."/>
            <person name="Fujitani Y."/>
            <person name="Takami H."/>
            <person name="Hayashi T."/>
            <person name="Sahin N."/>
            <person name="Tani A."/>
        </authorList>
    </citation>
    <scope>NUCLEOTIDE SEQUENCE</scope>
    <source>
        <strain evidence="6">KCTC 52305</strain>
    </source>
</reference>
<gene>
    <name evidence="6" type="primary">spuC_1</name>
    <name evidence="6" type="ORF">OPKNFCMD_1349</name>
</gene>
<dbReference type="EMBL" id="BPQH01000003">
    <property type="protein sequence ID" value="GJD48626.1"/>
    <property type="molecule type" value="Genomic_DNA"/>
</dbReference>
<name>A0ABQ4QUA0_9HYPH</name>
<dbReference type="InterPro" id="IPR015424">
    <property type="entry name" value="PyrdxlP-dep_Trfase"/>
</dbReference>
<proteinExistence type="inferred from homology"/>
<dbReference type="PROSITE" id="PS00600">
    <property type="entry name" value="AA_TRANSFER_CLASS_3"/>
    <property type="match status" value="1"/>
</dbReference>
<comment type="cofactor">
    <cofactor evidence="1">
        <name>pyridoxal 5'-phosphate</name>
        <dbReference type="ChEBI" id="CHEBI:597326"/>
    </cofactor>
</comment>
<keyword evidence="4 5" id="KW-0663">Pyridoxal phosphate</keyword>
<dbReference type="GO" id="GO:0008483">
    <property type="term" value="F:transaminase activity"/>
    <property type="evidence" value="ECO:0007669"/>
    <property type="project" value="UniProtKB-KW"/>
</dbReference>
<evidence type="ECO:0000256" key="2">
    <source>
        <dbReference type="ARBA" id="ARBA00022576"/>
    </source>
</evidence>
<evidence type="ECO:0000256" key="5">
    <source>
        <dbReference type="RuleBase" id="RU003560"/>
    </source>
</evidence>
<dbReference type="PANTHER" id="PTHR42684:SF3">
    <property type="entry name" value="ADENOSYLMETHIONINE-8-AMINO-7-OXONONANOATE AMINOTRANSFERASE"/>
    <property type="match status" value="1"/>
</dbReference>
<dbReference type="Pfam" id="PF00202">
    <property type="entry name" value="Aminotran_3"/>
    <property type="match status" value="1"/>
</dbReference>
<evidence type="ECO:0000313" key="6">
    <source>
        <dbReference type="EMBL" id="GJD48626.1"/>
    </source>
</evidence>
<sequence>MTVLPNSLHARDVAYHFHPYTNARRHERVGPMIIERGAGIHVYDDQGREYIEAMAGLWSVGVGFGEGRLVEAAARQMSRLPYYHTFTHKAHEPSILLAERLVRLSPEGLDHVFFTNSGSEANDTVVKLVWYYNNALGRSAKKTFIARQGGYHGITVAAASLTGLPTNQRGFDLPLPFVRHVTCPHAYRHARAGESEEAFADRLAAELEAVILEEGPETVAAFIGEPLMGAGGVLPPPRTYWEKVQAVCRRHDVLVVADEVITGFGRLGTLFACEHYGIRPDMMVVSKQITSSYQPLAAVLFSDAIYQGLADHSEAIGNFGHGFTGSGHPVATAVALENLAIIEERGLVANAARSGARLQQALAPFAEHPLVGEVRGVGLIAAVEIVADKASRAKFDPPGRVAFHLFERAQAHGLIVRAIQDTVAFCPPMIITQAEVDELVARFALALEETAAWVGAGMPAA</sequence>
<dbReference type="Gene3D" id="3.40.640.10">
    <property type="entry name" value="Type I PLP-dependent aspartate aminotransferase-like (Major domain)"/>
    <property type="match status" value="1"/>
</dbReference>
<dbReference type="PANTHER" id="PTHR42684">
    <property type="entry name" value="ADENOSYLMETHIONINE-8-AMINO-7-OXONONANOATE AMINOTRANSFERASE"/>
    <property type="match status" value="1"/>
</dbReference>
<evidence type="ECO:0000313" key="7">
    <source>
        <dbReference type="Proteomes" id="UP001055167"/>
    </source>
</evidence>
<comment type="caution">
    <text evidence="6">The sequence shown here is derived from an EMBL/GenBank/DDBJ whole genome shotgun (WGS) entry which is preliminary data.</text>
</comment>
<protein>
    <submittedName>
        <fullName evidence="6">Putrescine--pyruvate aminotransferase</fullName>
    </submittedName>
</protein>
<dbReference type="Gene3D" id="3.90.1150.10">
    <property type="entry name" value="Aspartate Aminotransferase, domain 1"/>
    <property type="match status" value="1"/>
</dbReference>
<dbReference type="CDD" id="cd00610">
    <property type="entry name" value="OAT_like"/>
    <property type="match status" value="1"/>
</dbReference>
<dbReference type="SUPFAM" id="SSF53383">
    <property type="entry name" value="PLP-dependent transferases"/>
    <property type="match status" value="1"/>
</dbReference>
<reference evidence="6" key="2">
    <citation type="submission" date="2021-08" db="EMBL/GenBank/DDBJ databases">
        <authorList>
            <person name="Tani A."/>
            <person name="Ola A."/>
            <person name="Ogura Y."/>
            <person name="Katsura K."/>
            <person name="Hayashi T."/>
        </authorList>
    </citation>
    <scope>NUCLEOTIDE SEQUENCE</scope>
    <source>
        <strain evidence="6">KCTC 52305</strain>
    </source>
</reference>
<accession>A0ABQ4QUA0</accession>
<dbReference type="NCBIfam" id="NF005682">
    <property type="entry name" value="PRK07480.1"/>
    <property type="match status" value="1"/>
</dbReference>
<dbReference type="InterPro" id="IPR049704">
    <property type="entry name" value="Aminotrans_3_PPA_site"/>
</dbReference>
<comment type="similarity">
    <text evidence="5">Belongs to the class-III pyridoxal-phosphate-dependent aminotransferase family.</text>
</comment>
<dbReference type="InterPro" id="IPR015422">
    <property type="entry name" value="PyrdxlP-dep_Trfase_small"/>
</dbReference>
<evidence type="ECO:0000256" key="3">
    <source>
        <dbReference type="ARBA" id="ARBA00022679"/>
    </source>
</evidence>
<dbReference type="PIRSF" id="PIRSF000521">
    <property type="entry name" value="Transaminase_4ab_Lys_Orn"/>
    <property type="match status" value="1"/>
</dbReference>
<evidence type="ECO:0000256" key="4">
    <source>
        <dbReference type="ARBA" id="ARBA00022898"/>
    </source>
</evidence>
<dbReference type="NCBIfam" id="NF004767">
    <property type="entry name" value="PRK06105.1"/>
    <property type="match status" value="1"/>
</dbReference>
<keyword evidence="2 6" id="KW-0032">Aminotransferase</keyword>
<keyword evidence="3" id="KW-0808">Transferase</keyword>